<dbReference type="Proteomes" id="UP001338125">
    <property type="component" value="Unassembled WGS sequence"/>
</dbReference>
<gene>
    <name evidence="1" type="ORF">PT974_07266</name>
</gene>
<dbReference type="EMBL" id="JAVFKD010000012">
    <property type="protein sequence ID" value="KAK5993829.1"/>
    <property type="molecule type" value="Genomic_DNA"/>
</dbReference>
<accession>A0ABR0SP65</accession>
<organism evidence="1 2">
    <name type="scientific">Cladobotryum mycophilum</name>
    <dbReference type="NCBI Taxonomy" id="491253"/>
    <lineage>
        <taxon>Eukaryota</taxon>
        <taxon>Fungi</taxon>
        <taxon>Dikarya</taxon>
        <taxon>Ascomycota</taxon>
        <taxon>Pezizomycotina</taxon>
        <taxon>Sordariomycetes</taxon>
        <taxon>Hypocreomycetidae</taxon>
        <taxon>Hypocreales</taxon>
        <taxon>Hypocreaceae</taxon>
        <taxon>Cladobotryum</taxon>
    </lineage>
</organism>
<evidence type="ECO:0000313" key="1">
    <source>
        <dbReference type="EMBL" id="KAK5993829.1"/>
    </source>
</evidence>
<comment type="caution">
    <text evidence="1">The sequence shown here is derived from an EMBL/GenBank/DDBJ whole genome shotgun (WGS) entry which is preliminary data.</text>
</comment>
<sequence length="145" mass="16749">MPEKNQPEKGSAPTDHVEREFNEHEYYELLERIVKRVDRLTAMIESLHVYQEELERAWWQAEPQIRQLLKDAGWNDELVEQGVRQLSLILVGENGLTCELVRNHPAETKALQEIMQRLLDNLDIETISADGKNKQMQKGGGEGSK</sequence>
<proteinExistence type="predicted"/>
<name>A0ABR0SP65_9HYPO</name>
<evidence type="ECO:0000313" key="2">
    <source>
        <dbReference type="Proteomes" id="UP001338125"/>
    </source>
</evidence>
<protein>
    <submittedName>
        <fullName evidence="1">Uncharacterized protein</fullName>
    </submittedName>
</protein>
<keyword evidence="2" id="KW-1185">Reference proteome</keyword>
<reference evidence="1 2" key="1">
    <citation type="submission" date="2024-01" db="EMBL/GenBank/DDBJ databases">
        <title>Complete genome of Cladobotryum mycophilum ATHUM6906.</title>
        <authorList>
            <person name="Christinaki A.C."/>
            <person name="Myridakis A.I."/>
            <person name="Kouvelis V.N."/>
        </authorList>
    </citation>
    <scope>NUCLEOTIDE SEQUENCE [LARGE SCALE GENOMIC DNA]</scope>
    <source>
        <strain evidence="1 2">ATHUM6906</strain>
    </source>
</reference>